<protein>
    <recommendedName>
        <fullName evidence="2">GON domain-containing protein</fullName>
    </recommendedName>
</protein>
<gene>
    <name evidence="3" type="primary">Acey_s0005.g2458</name>
    <name evidence="3" type="ORF">Y032_0005g2458</name>
</gene>
<reference evidence="4" key="1">
    <citation type="journal article" date="2015" name="Nat. Genet.">
        <title>The genome and transcriptome of the zoonotic hookworm Ancylostoma ceylanicum identify infection-specific gene families.</title>
        <authorList>
            <person name="Schwarz E.M."/>
            <person name="Hu Y."/>
            <person name="Antoshechkin I."/>
            <person name="Miller M.M."/>
            <person name="Sternberg P.W."/>
            <person name="Aroian R.V."/>
        </authorList>
    </citation>
    <scope>NUCLEOTIDE SEQUENCE</scope>
    <source>
        <strain evidence="4">HY135</strain>
    </source>
</reference>
<evidence type="ECO:0000313" key="3">
    <source>
        <dbReference type="EMBL" id="EYC30114.1"/>
    </source>
</evidence>
<sequence>MTHTPIDAQLHPLHISQVAGGLPATCQEIRAQNIATHSVDGNYTVLLDGFPVTVYCHRMNETIPKSYINLNPATNFAEVYGKRLIYPHTCPFNGERNDSCQCSDDGDANAGMTHFRKVRVDLLNRKININDMTFADTLHGSYVPYGTAGDCYSMKDCPQGRFSVDLRGTGLRIVDDLQWEDKGHRTTSRIDRSSNNAVIEGRCGGYCGKCAPDKYKGLVFSIDQRQLNGGS</sequence>
<dbReference type="OrthoDB" id="5855429at2759"/>
<dbReference type="Pfam" id="PF08685">
    <property type="entry name" value="GON"/>
    <property type="match status" value="1"/>
</dbReference>
<keyword evidence="1" id="KW-0479">Metal-binding</keyword>
<accession>A0A016VRD5</accession>
<dbReference type="GO" id="GO:0008270">
    <property type="term" value="F:zinc ion binding"/>
    <property type="evidence" value="ECO:0007669"/>
    <property type="project" value="InterPro"/>
</dbReference>
<proteinExistence type="predicted"/>
<keyword evidence="4" id="KW-1185">Reference proteome</keyword>
<dbReference type="PROSITE" id="PS51046">
    <property type="entry name" value="GON"/>
    <property type="match status" value="1"/>
</dbReference>
<dbReference type="EMBL" id="JARK01001341">
    <property type="protein sequence ID" value="EYC30114.1"/>
    <property type="molecule type" value="Genomic_DNA"/>
</dbReference>
<feature type="domain" description="GON" evidence="2">
    <location>
        <begin position="22"/>
        <end position="223"/>
    </location>
</feature>
<dbReference type="Proteomes" id="UP000024635">
    <property type="component" value="Unassembled WGS sequence"/>
</dbReference>
<evidence type="ECO:0000259" key="2">
    <source>
        <dbReference type="PROSITE" id="PS51046"/>
    </source>
</evidence>
<dbReference type="GO" id="GO:0004222">
    <property type="term" value="F:metalloendopeptidase activity"/>
    <property type="evidence" value="ECO:0007669"/>
    <property type="project" value="InterPro"/>
</dbReference>
<dbReference type="InterPro" id="IPR012314">
    <property type="entry name" value="Pept_M12B_GON-ADAMTSs"/>
</dbReference>
<evidence type="ECO:0000256" key="1">
    <source>
        <dbReference type="ARBA" id="ARBA00022723"/>
    </source>
</evidence>
<name>A0A016VRD5_9BILA</name>
<comment type="caution">
    <text evidence="3">The sequence shown here is derived from an EMBL/GenBank/DDBJ whole genome shotgun (WGS) entry which is preliminary data.</text>
</comment>
<dbReference type="AlphaFoldDB" id="A0A016VRD5"/>
<organism evidence="3 4">
    <name type="scientific">Ancylostoma ceylanicum</name>
    <dbReference type="NCBI Taxonomy" id="53326"/>
    <lineage>
        <taxon>Eukaryota</taxon>
        <taxon>Metazoa</taxon>
        <taxon>Ecdysozoa</taxon>
        <taxon>Nematoda</taxon>
        <taxon>Chromadorea</taxon>
        <taxon>Rhabditida</taxon>
        <taxon>Rhabditina</taxon>
        <taxon>Rhabditomorpha</taxon>
        <taxon>Strongyloidea</taxon>
        <taxon>Ancylostomatidae</taxon>
        <taxon>Ancylostomatinae</taxon>
        <taxon>Ancylostoma</taxon>
    </lineage>
</organism>
<evidence type="ECO:0000313" key="4">
    <source>
        <dbReference type="Proteomes" id="UP000024635"/>
    </source>
</evidence>